<evidence type="ECO:0000256" key="5">
    <source>
        <dbReference type="ARBA" id="ARBA00023242"/>
    </source>
</evidence>
<dbReference type="InterPro" id="IPR051027">
    <property type="entry name" value="bZIP_transcription_factors"/>
</dbReference>
<evidence type="ECO:0000313" key="11">
    <source>
        <dbReference type="EMBL" id="CEP13516.1"/>
    </source>
</evidence>
<evidence type="ECO:0000256" key="8">
    <source>
        <dbReference type="SAM" id="Phobius"/>
    </source>
</evidence>
<dbReference type="Gene3D" id="2.30.30.40">
    <property type="entry name" value="SH3 Domains"/>
    <property type="match status" value="1"/>
</dbReference>
<dbReference type="Proteomes" id="UP000054107">
    <property type="component" value="Unassembled WGS sequence"/>
</dbReference>
<feature type="region of interest" description="Disordered" evidence="7">
    <location>
        <begin position="648"/>
        <end position="670"/>
    </location>
</feature>
<feature type="compositionally biased region" description="Polar residues" evidence="7">
    <location>
        <begin position="47"/>
        <end position="56"/>
    </location>
</feature>
<keyword evidence="8" id="KW-1133">Transmembrane helix</keyword>
<dbReference type="CDD" id="cd14687">
    <property type="entry name" value="bZIP_ATF2"/>
    <property type="match status" value="1"/>
</dbReference>
<name>A0A0B7NEY4_9FUNG</name>
<dbReference type="InterPro" id="IPR036028">
    <property type="entry name" value="SH3-like_dom_sf"/>
</dbReference>
<feature type="region of interest" description="Disordered" evidence="7">
    <location>
        <begin position="14"/>
        <end position="68"/>
    </location>
</feature>
<keyword evidence="4" id="KW-0804">Transcription</keyword>
<sequence length="670" mass="74764">MHQKQYDFQFNVHLQHPQQQQQQQQQQQHEQMIQTSQILYGNRSKQKSLNTSSGQPSAEEEATSKRKLSLERNRLAAYRCRERKKNEQQQMIEQADFLSVQNESLNIMLMILAIAKECNLLSNAPALHCENVPEQIAKTVANAKDPENSCVSLANSKVCSAFAQFYIGLPGLEYDYPFLINTTTIEEFDERLLEYVNSTSDYLFPLGCLSSNYNPIIPYARYSLTRLCVGMIQNPSYSLPCNFNNGLTPPPLCQCTCLEWVDSISRITQNPRVCSDSSQRNTSLASFTDQCNTWEGFNGTITDNCISGIANEPYSCGFGNNTRAACIYCRDNANDECCQQVTYCKHSLSAGTIVGIVIGSSIGAASVLFAGIWYCCRRKHRAHKYPSTQFLSSSNTSTTITTQQQEGRFSNNIKSAPINDDVTFNDSKLINFSLPSRNDRMETIDDDASTAIPTPLEPAAGSTTMDTILNEELFVVVHGYLPQMLDELELNVGDIVCLALHFDDGWALGYNVTSAQKGAFPLVCISPAPEDSLNQLLRMDSQPASMVDISNSNKSAHSNTSSLRATMEKIRESVRRSSSLNSSFQNHNSSIHSSNSLYNISNNDMHHHNTFPQRSASYKSLDYFEIDSPSSPTQHTPFFHANELAQQTLKDEKDSSESRLVKIGSGQSIE</sequence>
<comment type="subcellular location">
    <subcellularLocation>
        <location evidence="1">Nucleus</location>
    </subcellularLocation>
</comment>
<dbReference type="PROSITE" id="PS50002">
    <property type="entry name" value="SH3"/>
    <property type="match status" value="1"/>
</dbReference>
<keyword evidence="3" id="KW-0805">Transcription regulation</keyword>
<organism evidence="11 12">
    <name type="scientific">Parasitella parasitica</name>
    <dbReference type="NCBI Taxonomy" id="35722"/>
    <lineage>
        <taxon>Eukaryota</taxon>
        <taxon>Fungi</taxon>
        <taxon>Fungi incertae sedis</taxon>
        <taxon>Mucoromycota</taxon>
        <taxon>Mucoromycotina</taxon>
        <taxon>Mucoromycetes</taxon>
        <taxon>Mucorales</taxon>
        <taxon>Mucorineae</taxon>
        <taxon>Mucoraceae</taxon>
        <taxon>Parasitella</taxon>
    </lineage>
</organism>
<evidence type="ECO:0000256" key="2">
    <source>
        <dbReference type="ARBA" id="ARBA00022443"/>
    </source>
</evidence>
<dbReference type="Gene3D" id="1.20.5.170">
    <property type="match status" value="1"/>
</dbReference>
<gene>
    <name evidence="11" type="primary">PARPA_07600.1 scaffold 28606</name>
</gene>
<feature type="compositionally biased region" description="Low complexity" evidence="7">
    <location>
        <begin position="14"/>
        <end position="37"/>
    </location>
</feature>
<evidence type="ECO:0000259" key="10">
    <source>
        <dbReference type="PROSITE" id="PS50217"/>
    </source>
</evidence>
<evidence type="ECO:0008006" key="13">
    <source>
        <dbReference type="Google" id="ProtNLM"/>
    </source>
</evidence>
<evidence type="ECO:0000256" key="1">
    <source>
        <dbReference type="ARBA" id="ARBA00004123"/>
    </source>
</evidence>
<dbReference type="EMBL" id="LN729858">
    <property type="protein sequence ID" value="CEP13516.1"/>
    <property type="molecule type" value="Genomic_DNA"/>
</dbReference>
<feature type="domain" description="BZIP" evidence="10">
    <location>
        <begin position="63"/>
        <end position="105"/>
    </location>
</feature>
<dbReference type="GO" id="GO:0003700">
    <property type="term" value="F:DNA-binding transcription factor activity"/>
    <property type="evidence" value="ECO:0007669"/>
    <property type="project" value="InterPro"/>
</dbReference>
<feature type="domain" description="SH3" evidence="9">
    <location>
        <begin position="469"/>
        <end position="530"/>
    </location>
</feature>
<evidence type="ECO:0000256" key="4">
    <source>
        <dbReference type="ARBA" id="ARBA00023163"/>
    </source>
</evidence>
<dbReference type="PROSITE" id="PS50217">
    <property type="entry name" value="BZIP"/>
    <property type="match status" value="1"/>
</dbReference>
<proteinExistence type="predicted"/>
<dbReference type="Pfam" id="PF00170">
    <property type="entry name" value="bZIP_1"/>
    <property type="match status" value="1"/>
</dbReference>
<keyword evidence="2 6" id="KW-0728">SH3 domain</keyword>
<feature type="compositionally biased region" description="Basic and acidic residues" evidence="7">
    <location>
        <begin position="649"/>
        <end position="660"/>
    </location>
</feature>
<keyword evidence="8" id="KW-0472">Membrane</keyword>
<dbReference type="STRING" id="35722.A0A0B7NEY4"/>
<dbReference type="InterPro" id="IPR001452">
    <property type="entry name" value="SH3_domain"/>
</dbReference>
<evidence type="ECO:0000256" key="3">
    <source>
        <dbReference type="ARBA" id="ARBA00023015"/>
    </source>
</evidence>
<keyword evidence="8" id="KW-0812">Transmembrane</keyword>
<keyword evidence="12" id="KW-1185">Reference proteome</keyword>
<dbReference type="OrthoDB" id="5340910at2759"/>
<keyword evidence="5" id="KW-0539">Nucleus</keyword>
<evidence type="ECO:0000256" key="7">
    <source>
        <dbReference type="SAM" id="MobiDB-lite"/>
    </source>
</evidence>
<dbReference type="InterPro" id="IPR046347">
    <property type="entry name" value="bZIP_sf"/>
</dbReference>
<protein>
    <recommendedName>
        <fullName evidence="13">SH3 domain-containing protein</fullName>
    </recommendedName>
</protein>
<dbReference type="InterPro" id="IPR004827">
    <property type="entry name" value="bZIP"/>
</dbReference>
<dbReference type="AlphaFoldDB" id="A0A0B7NEY4"/>
<dbReference type="PANTHER" id="PTHR19304">
    <property type="entry name" value="CYCLIC-AMP RESPONSE ELEMENT BINDING PROTEIN"/>
    <property type="match status" value="1"/>
</dbReference>
<dbReference type="GO" id="GO:0005634">
    <property type="term" value="C:nucleus"/>
    <property type="evidence" value="ECO:0007669"/>
    <property type="project" value="UniProtKB-SubCell"/>
</dbReference>
<reference evidence="11 12" key="1">
    <citation type="submission" date="2014-09" db="EMBL/GenBank/DDBJ databases">
        <authorList>
            <person name="Ellenberger Sabrina"/>
        </authorList>
    </citation>
    <scope>NUCLEOTIDE SEQUENCE [LARGE SCALE GENOMIC DNA]</scope>
    <source>
        <strain evidence="11 12">CBS 412.66</strain>
    </source>
</reference>
<feature type="transmembrane region" description="Helical" evidence="8">
    <location>
        <begin position="353"/>
        <end position="376"/>
    </location>
</feature>
<evidence type="ECO:0000259" key="9">
    <source>
        <dbReference type="PROSITE" id="PS50002"/>
    </source>
</evidence>
<evidence type="ECO:0000256" key="6">
    <source>
        <dbReference type="PROSITE-ProRule" id="PRU00192"/>
    </source>
</evidence>
<dbReference type="SUPFAM" id="SSF57959">
    <property type="entry name" value="Leucine zipper domain"/>
    <property type="match status" value="1"/>
</dbReference>
<accession>A0A0B7NEY4</accession>
<dbReference type="SUPFAM" id="SSF50044">
    <property type="entry name" value="SH3-domain"/>
    <property type="match status" value="1"/>
</dbReference>
<evidence type="ECO:0000313" key="12">
    <source>
        <dbReference type="Proteomes" id="UP000054107"/>
    </source>
</evidence>